<dbReference type="AlphaFoldDB" id="A0AAV6TYF0"/>
<feature type="region of interest" description="Disordered" evidence="1">
    <location>
        <begin position="1"/>
        <end position="33"/>
    </location>
</feature>
<proteinExistence type="predicted"/>
<comment type="caution">
    <text evidence="2">The sequence shown here is derived from an EMBL/GenBank/DDBJ whole genome shotgun (WGS) entry which is preliminary data.</text>
</comment>
<evidence type="ECO:0000313" key="2">
    <source>
        <dbReference type="EMBL" id="KAG8177120.1"/>
    </source>
</evidence>
<protein>
    <submittedName>
        <fullName evidence="2">Uncharacterized protein</fullName>
    </submittedName>
</protein>
<name>A0AAV6TYF0_9ARAC</name>
<sequence length="76" mass="8900">MANVHHPPRNRVPDKPSPPLSFHAESRNKHSSKTKFTVTNFWSNFKVNTIFKGIKATIRQKERRVKKKMEMLLGKD</sequence>
<reference evidence="2 3" key="1">
    <citation type="journal article" date="2022" name="Nat. Ecol. Evol.">
        <title>A masculinizing supergene underlies an exaggerated male reproductive morph in a spider.</title>
        <authorList>
            <person name="Hendrickx F."/>
            <person name="De Corte Z."/>
            <person name="Sonet G."/>
            <person name="Van Belleghem S.M."/>
            <person name="Kostlbacher S."/>
            <person name="Vangestel C."/>
        </authorList>
    </citation>
    <scope>NUCLEOTIDE SEQUENCE [LARGE SCALE GENOMIC DNA]</scope>
    <source>
        <strain evidence="2">W744_W776</strain>
    </source>
</reference>
<dbReference type="EMBL" id="JAFNEN010000819">
    <property type="protein sequence ID" value="KAG8177120.1"/>
    <property type="molecule type" value="Genomic_DNA"/>
</dbReference>
<keyword evidence="3" id="KW-1185">Reference proteome</keyword>
<evidence type="ECO:0000256" key="1">
    <source>
        <dbReference type="SAM" id="MobiDB-lite"/>
    </source>
</evidence>
<dbReference type="Proteomes" id="UP000827092">
    <property type="component" value="Unassembled WGS sequence"/>
</dbReference>
<accession>A0AAV6TYF0</accession>
<evidence type="ECO:0000313" key="3">
    <source>
        <dbReference type="Proteomes" id="UP000827092"/>
    </source>
</evidence>
<organism evidence="2 3">
    <name type="scientific">Oedothorax gibbosus</name>
    <dbReference type="NCBI Taxonomy" id="931172"/>
    <lineage>
        <taxon>Eukaryota</taxon>
        <taxon>Metazoa</taxon>
        <taxon>Ecdysozoa</taxon>
        <taxon>Arthropoda</taxon>
        <taxon>Chelicerata</taxon>
        <taxon>Arachnida</taxon>
        <taxon>Araneae</taxon>
        <taxon>Araneomorphae</taxon>
        <taxon>Entelegynae</taxon>
        <taxon>Araneoidea</taxon>
        <taxon>Linyphiidae</taxon>
        <taxon>Erigoninae</taxon>
        <taxon>Oedothorax</taxon>
    </lineage>
</organism>
<gene>
    <name evidence="2" type="ORF">JTE90_020522</name>
</gene>